<dbReference type="RefSeq" id="WP_023362727.1">
    <property type="nucleotide sequence ID" value="NC_022657.1"/>
</dbReference>
<dbReference type="PANTHER" id="PTHR43194">
    <property type="entry name" value="HYDROLASE ALPHA/BETA FOLD FAMILY"/>
    <property type="match status" value="1"/>
</dbReference>
<protein>
    <submittedName>
        <fullName evidence="2">Putative alpha/beta hydrolase fold protein</fullName>
    </submittedName>
</protein>
<dbReference type="Pfam" id="PF00561">
    <property type="entry name" value="Abhydrolase_1"/>
    <property type="match status" value="1"/>
</dbReference>
<keyword evidence="2" id="KW-0378">Hydrolase</keyword>
<proteinExistence type="predicted"/>
<feature type="domain" description="AB hydrolase-1" evidence="1">
    <location>
        <begin position="50"/>
        <end position="154"/>
    </location>
</feature>
<dbReference type="EMBL" id="CP006272">
    <property type="protein sequence ID" value="AGZ42355.1"/>
    <property type="molecule type" value="Genomic_DNA"/>
</dbReference>
<dbReference type="PATRIC" id="fig|1246995.3.peg.4140"/>
<gene>
    <name evidence="2" type="ORF">AFR_20415</name>
</gene>
<dbReference type="eggNOG" id="COG1073">
    <property type="taxonomic scope" value="Bacteria"/>
</dbReference>
<dbReference type="SUPFAM" id="SSF53474">
    <property type="entry name" value="alpha/beta-Hydrolases"/>
    <property type="match status" value="1"/>
</dbReference>
<keyword evidence="3" id="KW-1185">Reference proteome</keyword>
<dbReference type="KEGG" id="afs:AFR_20415"/>
<dbReference type="InterPro" id="IPR029058">
    <property type="entry name" value="AB_hydrolase_fold"/>
</dbReference>
<reference evidence="2 3" key="1">
    <citation type="journal article" date="2014" name="J. Biotechnol.">
        <title>Complete genome sequence of the actinobacterium Actinoplanes friuliensis HAG 010964, producer of the lipopeptide antibiotic friulimycin.</title>
        <authorList>
            <person name="Ruckert C."/>
            <person name="Szczepanowski R."/>
            <person name="Albersmeier A."/>
            <person name="Goesmann A."/>
            <person name="Fischer N."/>
            <person name="Steinkamper A."/>
            <person name="Puhler A."/>
            <person name="Biener R."/>
            <person name="Schwartz D."/>
            <person name="Kalinowski J."/>
        </authorList>
    </citation>
    <scope>NUCLEOTIDE SEQUENCE [LARGE SCALE GENOMIC DNA]</scope>
    <source>
        <strain evidence="2 3">DSM 7358</strain>
    </source>
</reference>
<dbReference type="PANTHER" id="PTHR43194:SF5">
    <property type="entry name" value="PIMELOYL-[ACYL-CARRIER PROTEIN] METHYL ESTER ESTERASE"/>
    <property type="match status" value="1"/>
</dbReference>
<dbReference type="InterPro" id="IPR000073">
    <property type="entry name" value="AB_hydrolase_1"/>
</dbReference>
<dbReference type="Proteomes" id="UP000017746">
    <property type="component" value="Chromosome"/>
</dbReference>
<dbReference type="GO" id="GO:0016787">
    <property type="term" value="F:hydrolase activity"/>
    <property type="evidence" value="ECO:0007669"/>
    <property type="project" value="UniProtKB-KW"/>
</dbReference>
<dbReference type="HOGENOM" id="CLU_020336_13_8_11"/>
<dbReference type="OrthoDB" id="9769541at2"/>
<dbReference type="STRING" id="1246995.AFR_20415"/>
<evidence type="ECO:0000313" key="3">
    <source>
        <dbReference type="Proteomes" id="UP000017746"/>
    </source>
</evidence>
<sequence length="271" mass="28490">MSPALMTTSQRRLAAAAPRPAQGFVSRRVEVAGLRLHVRSRAAATGRPWVLLHGLAVSHRYLMPTAAALEGGPVHVPDLVGFGLSVKPRPVLDVVGHSRVIAAWLDAEGIGPASVLANSFGCQVAVELAIRRPDLVAALVLVGPTVDPDAPTSAGQAGRWLLDLTREDPRQAALIAADVRDAGIRRVLTTLRLSVRHRIEQRLPLVTQPVLVLRGEHDPIVPPRWARDAGLLAPRGATGEIPGAAHNAVTTAGTEVAARALAFVGGPARPV</sequence>
<dbReference type="InterPro" id="IPR050228">
    <property type="entry name" value="Carboxylesterase_BioH"/>
</dbReference>
<dbReference type="AlphaFoldDB" id="U5W2Y6"/>
<organism evidence="2 3">
    <name type="scientific">Actinoplanes friuliensis DSM 7358</name>
    <dbReference type="NCBI Taxonomy" id="1246995"/>
    <lineage>
        <taxon>Bacteria</taxon>
        <taxon>Bacillati</taxon>
        <taxon>Actinomycetota</taxon>
        <taxon>Actinomycetes</taxon>
        <taxon>Micromonosporales</taxon>
        <taxon>Micromonosporaceae</taxon>
        <taxon>Actinoplanes</taxon>
    </lineage>
</organism>
<name>U5W2Y6_9ACTN</name>
<evidence type="ECO:0000313" key="2">
    <source>
        <dbReference type="EMBL" id="AGZ42355.1"/>
    </source>
</evidence>
<dbReference type="Gene3D" id="3.40.50.1820">
    <property type="entry name" value="alpha/beta hydrolase"/>
    <property type="match status" value="1"/>
</dbReference>
<evidence type="ECO:0000259" key="1">
    <source>
        <dbReference type="Pfam" id="PF00561"/>
    </source>
</evidence>
<accession>U5W2Y6</accession>
<dbReference type="PRINTS" id="PR00111">
    <property type="entry name" value="ABHYDROLASE"/>
</dbReference>